<dbReference type="InterPro" id="IPR023214">
    <property type="entry name" value="HAD_sf"/>
</dbReference>
<comment type="caution">
    <text evidence="1">The sequence shown here is derived from an EMBL/GenBank/DDBJ whole genome shotgun (WGS) entry which is preliminary data.</text>
</comment>
<organism evidence="1 2">
    <name type="scientific">Hanseniaspora valbyensis NRRL Y-1626</name>
    <dbReference type="NCBI Taxonomy" id="766949"/>
    <lineage>
        <taxon>Eukaryota</taxon>
        <taxon>Fungi</taxon>
        <taxon>Dikarya</taxon>
        <taxon>Ascomycota</taxon>
        <taxon>Saccharomycotina</taxon>
        <taxon>Saccharomycetes</taxon>
        <taxon>Saccharomycodales</taxon>
        <taxon>Saccharomycodaceae</taxon>
        <taxon>Hanseniaspora</taxon>
    </lineage>
</organism>
<dbReference type="GO" id="GO:0008962">
    <property type="term" value="F:phosphatidylglycerophosphatase activity"/>
    <property type="evidence" value="ECO:0007669"/>
    <property type="project" value="InterPro"/>
</dbReference>
<evidence type="ECO:0008006" key="3">
    <source>
        <dbReference type="Google" id="ProtNLM"/>
    </source>
</evidence>
<proteinExistence type="predicted"/>
<dbReference type="InterPro" id="IPR027706">
    <property type="entry name" value="PGP_Pase"/>
</dbReference>
<dbReference type="SUPFAM" id="SSF56784">
    <property type="entry name" value="HAD-like"/>
    <property type="match status" value="2"/>
</dbReference>
<protein>
    <recommendedName>
        <fullName evidence="3">HAD-superfamily phosphatase</fullName>
    </recommendedName>
</protein>
<sequence length="185" mass="21755">MVCTNFNEINFEQLKKTHGIKCIVLDKDNCISKDKTNRIYPQYLQNNWISGLLKWYDMDNIAVVSNSIGSSDDTVNFRDAKEFQKNYKQDMQNLEEKEFKDINIILHNKKKPGCQEEILDYFIKEKKLCENPSEIAIIGDRLFTDVLMGNMMKAFPVYLQTGVHLNEKNVLIKLEQILYNNYIKK</sequence>
<dbReference type="InterPro" id="IPR036412">
    <property type="entry name" value="HAD-like_sf"/>
</dbReference>
<evidence type="ECO:0000313" key="1">
    <source>
        <dbReference type="EMBL" id="OBA26458.1"/>
    </source>
</evidence>
<gene>
    <name evidence="1" type="ORF">HANVADRAFT_53068</name>
</gene>
<reference evidence="2" key="1">
    <citation type="journal article" date="2016" name="Proc. Natl. Acad. Sci. U.S.A.">
        <title>Comparative genomics of biotechnologically important yeasts.</title>
        <authorList>
            <person name="Riley R."/>
            <person name="Haridas S."/>
            <person name="Wolfe K.H."/>
            <person name="Lopes M.R."/>
            <person name="Hittinger C.T."/>
            <person name="Goeker M."/>
            <person name="Salamov A.A."/>
            <person name="Wisecaver J.H."/>
            <person name="Long T.M."/>
            <person name="Calvey C.H."/>
            <person name="Aerts A.L."/>
            <person name="Barry K.W."/>
            <person name="Choi C."/>
            <person name="Clum A."/>
            <person name="Coughlan A.Y."/>
            <person name="Deshpande S."/>
            <person name="Douglass A.P."/>
            <person name="Hanson S.J."/>
            <person name="Klenk H.-P."/>
            <person name="LaButti K.M."/>
            <person name="Lapidus A."/>
            <person name="Lindquist E.A."/>
            <person name="Lipzen A.M."/>
            <person name="Meier-Kolthoff J.P."/>
            <person name="Ohm R.A."/>
            <person name="Otillar R.P."/>
            <person name="Pangilinan J.L."/>
            <person name="Peng Y."/>
            <person name="Rokas A."/>
            <person name="Rosa C.A."/>
            <person name="Scheuner C."/>
            <person name="Sibirny A.A."/>
            <person name="Slot J.C."/>
            <person name="Stielow J.B."/>
            <person name="Sun H."/>
            <person name="Kurtzman C.P."/>
            <person name="Blackwell M."/>
            <person name="Grigoriev I.V."/>
            <person name="Jeffries T.W."/>
        </authorList>
    </citation>
    <scope>NUCLEOTIDE SEQUENCE [LARGE SCALE GENOMIC DNA]</scope>
    <source>
        <strain evidence="2">NRRL Y-1626</strain>
    </source>
</reference>
<name>A0A1B7TCL8_9ASCO</name>
<evidence type="ECO:0000313" key="2">
    <source>
        <dbReference type="Proteomes" id="UP000092321"/>
    </source>
</evidence>
<dbReference type="OrthoDB" id="198652at2759"/>
<accession>A0A1B7TCL8</accession>
<dbReference type="EMBL" id="LXPE01000017">
    <property type="protein sequence ID" value="OBA26458.1"/>
    <property type="molecule type" value="Genomic_DNA"/>
</dbReference>
<keyword evidence="2" id="KW-1185">Reference proteome</keyword>
<dbReference type="AlphaFoldDB" id="A0A1B7TCL8"/>
<dbReference type="Proteomes" id="UP000092321">
    <property type="component" value="Unassembled WGS sequence"/>
</dbReference>
<dbReference type="Pfam" id="PF09419">
    <property type="entry name" value="PGP_phosphatase"/>
    <property type="match status" value="1"/>
</dbReference>
<dbReference type="Gene3D" id="3.40.50.1000">
    <property type="entry name" value="HAD superfamily/HAD-like"/>
    <property type="match status" value="1"/>
</dbReference>